<evidence type="ECO:0008006" key="3">
    <source>
        <dbReference type="Google" id="ProtNLM"/>
    </source>
</evidence>
<sequence length="213" mass="22022">MKLDIDRSLELPVSADQTWNFLDQIDKVASCLPGAKITQEIDPTHYRGTVSVRLGPVNLTFLGAIEILARDPAARTISLAGKGADKGGTSVAEMELTAAVTETGPASSRVSGKANVTVNGKAASMGARLLTSASDQIIKEFYTNLQTKVQAEPTPAVASVATVAPSAPAAPVPASISEAPAPAPQTSINGFAFLWAVIKSFFAGLFTGKQVSP</sequence>
<organism evidence="1 2">
    <name type="scientific">Methylovirgula ligni</name>
    <dbReference type="NCBI Taxonomy" id="569860"/>
    <lineage>
        <taxon>Bacteria</taxon>
        <taxon>Pseudomonadati</taxon>
        <taxon>Pseudomonadota</taxon>
        <taxon>Alphaproteobacteria</taxon>
        <taxon>Hyphomicrobiales</taxon>
        <taxon>Beijerinckiaceae</taxon>
        <taxon>Methylovirgula</taxon>
    </lineage>
</organism>
<evidence type="ECO:0000313" key="1">
    <source>
        <dbReference type="EMBL" id="REF89150.1"/>
    </source>
</evidence>
<dbReference type="RefSeq" id="WP_165204104.1">
    <property type="nucleotide sequence ID" value="NZ_CP025086.1"/>
</dbReference>
<keyword evidence="2" id="KW-1185">Reference proteome</keyword>
<gene>
    <name evidence="1" type="ORF">DES32_0365</name>
</gene>
<comment type="caution">
    <text evidence="1">The sequence shown here is derived from an EMBL/GenBank/DDBJ whole genome shotgun (WGS) entry which is preliminary data.</text>
</comment>
<dbReference type="InterPro" id="IPR010419">
    <property type="entry name" value="CO_DH_gsu"/>
</dbReference>
<proteinExistence type="predicted"/>
<reference evidence="1 2" key="1">
    <citation type="submission" date="2018-08" db="EMBL/GenBank/DDBJ databases">
        <title>Genomic Encyclopedia of Type Strains, Phase IV (KMG-IV): sequencing the most valuable type-strain genomes for metagenomic binning, comparative biology and taxonomic classification.</title>
        <authorList>
            <person name="Goeker M."/>
        </authorList>
    </citation>
    <scope>NUCLEOTIDE SEQUENCE [LARGE SCALE GENOMIC DNA]</scope>
    <source>
        <strain evidence="1 2">BW863</strain>
    </source>
</reference>
<protein>
    <recommendedName>
        <fullName evidence="3">Carbon monoxide dehydrogenase subunit G</fullName>
    </recommendedName>
</protein>
<evidence type="ECO:0000313" key="2">
    <source>
        <dbReference type="Proteomes" id="UP000256900"/>
    </source>
</evidence>
<dbReference type="Pfam" id="PF06240">
    <property type="entry name" value="COXG"/>
    <property type="match status" value="1"/>
</dbReference>
<dbReference type="Gene3D" id="3.30.530.20">
    <property type="match status" value="1"/>
</dbReference>
<dbReference type="EMBL" id="QUMO01000001">
    <property type="protein sequence ID" value="REF89150.1"/>
    <property type="molecule type" value="Genomic_DNA"/>
</dbReference>
<name>A0A3D9Z4J4_9HYPH</name>
<dbReference type="AlphaFoldDB" id="A0A3D9Z4J4"/>
<accession>A0A3D9Z4J4</accession>
<dbReference type="CDD" id="cd07823">
    <property type="entry name" value="SRPBCC_5"/>
    <property type="match status" value="1"/>
</dbReference>
<dbReference type="PANTHER" id="PTHR38588:SF1">
    <property type="entry name" value="BLL0334 PROTEIN"/>
    <property type="match status" value="1"/>
</dbReference>
<dbReference type="PANTHER" id="PTHR38588">
    <property type="entry name" value="BLL0334 PROTEIN"/>
    <property type="match status" value="1"/>
</dbReference>
<dbReference type="Proteomes" id="UP000256900">
    <property type="component" value="Unassembled WGS sequence"/>
</dbReference>
<dbReference type="SUPFAM" id="SSF55961">
    <property type="entry name" value="Bet v1-like"/>
    <property type="match status" value="1"/>
</dbReference>
<dbReference type="InterPro" id="IPR023393">
    <property type="entry name" value="START-like_dom_sf"/>
</dbReference>